<feature type="transmembrane region" description="Helical" evidence="1">
    <location>
        <begin position="264"/>
        <end position="285"/>
    </location>
</feature>
<keyword evidence="1" id="KW-0812">Transmembrane</keyword>
<sequence length="299" mass="32641">MDDMKHIIIYLKGMLMGIADLVPGVSGGTIALITGIYQRLINAIASVNLANLKLLFSGQIKAAWQRVDGWFLMAVVTGILSAIFLFASLIKFLLETHSVLTWSFFFGLILASAVFLTLSNRSVVWMNWLLLVLGIALGYFLSSQTIGILPAGLLGVFLAGMIAICAMILPGVSGSLILILLGKYHLLIAAVEDQDWTTLFIFAGGCVIGLLAFSKFLKWILARHYTATIYTLAGLMLGTLFKVWPWKNTLAGNNISPLTHPEPQLLTALLLMILAGLLVWMLFAYNNSQTDHHSKEGQA</sequence>
<protein>
    <submittedName>
        <fullName evidence="2">Integral membrane protein</fullName>
    </submittedName>
</protein>
<feature type="transmembrane region" description="Helical" evidence="1">
    <location>
        <begin position="69"/>
        <end position="87"/>
    </location>
</feature>
<feature type="transmembrane region" description="Helical" evidence="1">
    <location>
        <begin position="225"/>
        <end position="244"/>
    </location>
</feature>
<reference evidence="2" key="1">
    <citation type="submission" date="2018-06" db="EMBL/GenBank/DDBJ databases">
        <authorList>
            <person name="Zhirakovskaya E."/>
        </authorList>
    </citation>
    <scope>NUCLEOTIDE SEQUENCE</scope>
</reference>
<evidence type="ECO:0000256" key="1">
    <source>
        <dbReference type="SAM" id="Phobius"/>
    </source>
</evidence>
<proteinExistence type="predicted"/>
<name>A0A3B0VTD1_9ZZZZ</name>
<accession>A0A3B0VTD1</accession>
<feature type="transmembrane region" description="Helical" evidence="1">
    <location>
        <begin position="124"/>
        <end position="141"/>
    </location>
</feature>
<keyword evidence="1" id="KW-0472">Membrane</keyword>
<dbReference type="Pfam" id="PF04018">
    <property type="entry name" value="VCA0040-like"/>
    <property type="match status" value="1"/>
</dbReference>
<feature type="transmembrane region" description="Helical" evidence="1">
    <location>
        <begin position="196"/>
        <end position="213"/>
    </location>
</feature>
<dbReference type="EMBL" id="UOFA01000267">
    <property type="protein sequence ID" value="VAW46241.1"/>
    <property type="molecule type" value="Genomic_DNA"/>
</dbReference>
<dbReference type="InterPro" id="IPR007163">
    <property type="entry name" value="VCA0040-like"/>
</dbReference>
<gene>
    <name evidence="2" type="ORF">MNBD_GAMMA02-1765</name>
</gene>
<dbReference type="PANTHER" id="PTHR37308">
    <property type="entry name" value="INTEGRAL MEMBRANE PROTEIN"/>
    <property type="match status" value="1"/>
</dbReference>
<dbReference type="AlphaFoldDB" id="A0A3B0VTD1"/>
<feature type="transmembrane region" description="Helical" evidence="1">
    <location>
        <begin position="153"/>
        <end position="181"/>
    </location>
</feature>
<evidence type="ECO:0000313" key="2">
    <source>
        <dbReference type="EMBL" id="VAW46241.1"/>
    </source>
</evidence>
<dbReference type="PANTHER" id="PTHR37308:SF1">
    <property type="entry name" value="POLYPRENYL-PHOSPHATE TRANSPORTER"/>
    <property type="match status" value="1"/>
</dbReference>
<feature type="transmembrane region" description="Helical" evidence="1">
    <location>
        <begin position="21"/>
        <end position="49"/>
    </location>
</feature>
<organism evidence="2">
    <name type="scientific">hydrothermal vent metagenome</name>
    <dbReference type="NCBI Taxonomy" id="652676"/>
    <lineage>
        <taxon>unclassified sequences</taxon>
        <taxon>metagenomes</taxon>
        <taxon>ecological metagenomes</taxon>
    </lineage>
</organism>
<keyword evidence="1" id="KW-1133">Transmembrane helix</keyword>
<feature type="transmembrane region" description="Helical" evidence="1">
    <location>
        <begin position="99"/>
        <end position="118"/>
    </location>
</feature>